<comment type="caution">
    <text evidence="4">The sequence shown here is derived from an EMBL/GenBank/DDBJ whole genome shotgun (WGS) entry which is preliminary data.</text>
</comment>
<keyword evidence="5" id="KW-1185">Reference proteome</keyword>
<dbReference type="EMBL" id="CAJVPG010000434">
    <property type="protein sequence ID" value="CAG8417300.1"/>
    <property type="molecule type" value="Genomic_DNA"/>
</dbReference>
<evidence type="ECO:0000313" key="5">
    <source>
        <dbReference type="Proteomes" id="UP001152649"/>
    </source>
</evidence>
<evidence type="ECO:0000256" key="1">
    <source>
        <dbReference type="ARBA" id="ARBA00023002"/>
    </source>
</evidence>
<accession>A0A9W4JVS1</accession>
<dbReference type="GO" id="GO:0016616">
    <property type="term" value="F:oxidoreductase activity, acting on the CH-OH group of donors, NAD or NADP as acceptor"/>
    <property type="evidence" value="ECO:0007669"/>
    <property type="project" value="TreeGrafter"/>
</dbReference>
<organism evidence="4 5">
    <name type="scientific">Penicillium salamii</name>
    <dbReference type="NCBI Taxonomy" id="1612424"/>
    <lineage>
        <taxon>Eukaryota</taxon>
        <taxon>Fungi</taxon>
        <taxon>Dikarya</taxon>
        <taxon>Ascomycota</taxon>
        <taxon>Pezizomycotina</taxon>
        <taxon>Eurotiomycetes</taxon>
        <taxon>Eurotiomycetidae</taxon>
        <taxon>Eurotiales</taxon>
        <taxon>Aspergillaceae</taxon>
        <taxon>Penicillium</taxon>
    </lineage>
</organism>
<dbReference type="PANTHER" id="PTHR10366">
    <property type="entry name" value="NAD DEPENDENT EPIMERASE/DEHYDRATASE"/>
    <property type="match status" value="1"/>
</dbReference>
<proteinExistence type="inferred from homology"/>
<comment type="similarity">
    <text evidence="2">Belongs to the NAD(P)-dependent epimerase/dehydratase family. Dihydroflavonol-4-reductase subfamily.</text>
</comment>
<sequence>MPVPSKTVQPGELILVTGVSGYIGSHVADQALRAGYRVRGVVRNPIKDAWVKKAFDQKYGERKFELSHVPDMTANGALEEAVRGVSGIAHVATILPVPVTPEPYIPNVIKITLNVITAAKGEPTVKRIVCTSSSMAAANPAPDVERTITVDSWNEDVIRDAWKEPFDTTNVMNVYGASKTLCERAAWQWVQKELPHFDLAFILANTNFGPVVESHPVGFASTSNMLKHAFEGNIEAVLDDPPQYFVDVRDTARLHLAALIDLNVVNERIYAFAEPYNWNKVLAILRTSYPERSFPQDIQGLGSDIGIYPRDRAGSILRAFKNDGWTTLEQSILDTFTAVKLDQ</sequence>
<dbReference type="FunFam" id="3.40.50.720:FF:000426">
    <property type="entry name" value="Aldehyde reductase 2"/>
    <property type="match status" value="1"/>
</dbReference>
<evidence type="ECO:0000313" key="4">
    <source>
        <dbReference type="EMBL" id="CAG8417300.1"/>
    </source>
</evidence>
<dbReference type="Proteomes" id="UP001152649">
    <property type="component" value="Unassembled WGS sequence"/>
</dbReference>
<dbReference type="InterPro" id="IPR001509">
    <property type="entry name" value="Epimerase_deHydtase"/>
</dbReference>
<dbReference type="AlphaFoldDB" id="A0A9W4JVS1"/>
<dbReference type="SUPFAM" id="SSF51735">
    <property type="entry name" value="NAD(P)-binding Rossmann-fold domains"/>
    <property type="match status" value="1"/>
</dbReference>
<protein>
    <recommendedName>
        <fullName evidence="3">NAD-dependent epimerase/dehydratase domain-containing protein</fullName>
    </recommendedName>
</protein>
<feature type="domain" description="NAD-dependent epimerase/dehydratase" evidence="3">
    <location>
        <begin position="14"/>
        <end position="261"/>
    </location>
</feature>
<dbReference type="InterPro" id="IPR050425">
    <property type="entry name" value="NAD(P)_dehydrat-like"/>
</dbReference>
<name>A0A9W4JVS1_9EURO</name>
<dbReference type="OrthoDB" id="2735536at2759"/>
<dbReference type="Pfam" id="PF01370">
    <property type="entry name" value="Epimerase"/>
    <property type="match status" value="1"/>
</dbReference>
<evidence type="ECO:0000259" key="3">
    <source>
        <dbReference type="Pfam" id="PF01370"/>
    </source>
</evidence>
<keyword evidence="1" id="KW-0560">Oxidoreductase</keyword>
<reference evidence="4" key="1">
    <citation type="submission" date="2021-07" db="EMBL/GenBank/DDBJ databases">
        <authorList>
            <person name="Branca A.L. A."/>
        </authorList>
    </citation>
    <scope>NUCLEOTIDE SEQUENCE</scope>
</reference>
<evidence type="ECO:0000256" key="2">
    <source>
        <dbReference type="ARBA" id="ARBA00023445"/>
    </source>
</evidence>
<dbReference type="InterPro" id="IPR036291">
    <property type="entry name" value="NAD(P)-bd_dom_sf"/>
</dbReference>
<dbReference type="Gene3D" id="3.40.50.720">
    <property type="entry name" value="NAD(P)-binding Rossmann-like Domain"/>
    <property type="match status" value="1"/>
</dbReference>
<gene>
    <name evidence="4" type="ORF">PSALAMII_LOCUS9464</name>
</gene>
<dbReference type="PANTHER" id="PTHR10366:SF562">
    <property type="entry name" value="ALDEHYDE REDUCTASE II (AFU_ORTHOLOGUE AFUA_1G11360)"/>
    <property type="match status" value="1"/>
</dbReference>